<feature type="signal peptide" evidence="2">
    <location>
        <begin position="1"/>
        <end position="17"/>
    </location>
</feature>
<accession>A0A182PUC8</accession>
<feature type="region of interest" description="Disordered" evidence="1">
    <location>
        <begin position="84"/>
        <end position="127"/>
    </location>
</feature>
<protein>
    <submittedName>
        <fullName evidence="3">Uncharacterized protein</fullName>
    </submittedName>
</protein>
<feature type="compositionally biased region" description="Polar residues" evidence="1">
    <location>
        <begin position="378"/>
        <end position="395"/>
    </location>
</feature>
<feature type="region of interest" description="Disordered" evidence="1">
    <location>
        <begin position="376"/>
        <end position="398"/>
    </location>
</feature>
<evidence type="ECO:0000313" key="4">
    <source>
        <dbReference type="Proteomes" id="UP000075885"/>
    </source>
</evidence>
<name>A0A182PUC8_9DIPT</name>
<reference evidence="3" key="2">
    <citation type="submission" date="2020-05" db="UniProtKB">
        <authorList>
            <consortium name="EnsemblMetazoa"/>
        </authorList>
    </citation>
    <scope>IDENTIFICATION</scope>
    <source>
        <strain evidence="3">Epiroticus2</strain>
    </source>
</reference>
<feature type="chain" id="PRO_5008131779" evidence="2">
    <location>
        <begin position="18"/>
        <end position="514"/>
    </location>
</feature>
<feature type="compositionally biased region" description="Pro residues" evidence="1">
    <location>
        <begin position="115"/>
        <end position="124"/>
    </location>
</feature>
<evidence type="ECO:0000313" key="3">
    <source>
        <dbReference type="EnsemblMetazoa" id="AEPI010564-PA"/>
    </source>
</evidence>
<feature type="compositionally biased region" description="Low complexity" evidence="1">
    <location>
        <begin position="457"/>
        <end position="473"/>
    </location>
</feature>
<organism evidence="3 4">
    <name type="scientific">Anopheles epiroticus</name>
    <dbReference type="NCBI Taxonomy" id="199890"/>
    <lineage>
        <taxon>Eukaryota</taxon>
        <taxon>Metazoa</taxon>
        <taxon>Ecdysozoa</taxon>
        <taxon>Arthropoda</taxon>
        <taxon>Hexapoda</taxon>
        <taxon>Insecta</taxon>
        <taxon>Pterygota</taxon>
        <taxon>Neoptera</taxon>
        <taxon>Endopterygota</taxon>
        <taxon>Diptera</taxon>
        <taxon>Nematocera</taxon>
        <taxon>Culicoidea</taxon>
        <taxon>Culicidae</taxon>
        <taxon>Anophelinae</taxon>
        <taxon>Anopheles</taxon>
    </lineage>
</organism>
<dbReference type="VEuPathDB" id="VectorBase:AEPI010564"/>
<sequence length="514" mass="55079">MLSVVITVVCFVCYCCHRNIKKRSNSLYRQQWLETDTNMEIYSVEQCYDPPPSGTSVGGVGGFFMDGGSAGDYQSLPMVTATGGTINHTSHHPQYPYHHQQHYHHQQQQHHYPYTPYPNGPPPSYDTVVAQDELLASVSRRKRTYAVTEDTHPEPEASSSRSCSDQELHDCDKATPLLPKPSIRSPRSGDVSASSGRTYSDDPAEQPLCPQSPHEPGWSADPRTSCNCAPSVISSATISGPVTPIYCRNCGYFVEGSSARDPPVLAELTRNETLLVDYETAASDRDDSDVNRNNVIDGEGTTGAAVASVDIDMRTMQMMTVVASSPSSTSTSDTMNNNDGHDAANETKSLQRAYAHSPIASAVCAGALSLSEVEGGAVSTQTTHPTGTGCPSATANSENNNIIIDSSVSVARHHRDASFDDIIHQCPNTSNQCCNQLERYLHQPDGAAVPVEVADSTNGNTGSAAEATGTTSASGVRSLLHENGLVRLDMSQIIDNTGLPTYEAALKLESSGYV</sequence>
<keyword evidence="4" id="KW-1185">Reference proteome</keyword>
<feature type="compositionally biased region" description="Basic and acidic residues" evidence="1">
    <location>
        <begin position="164"/>
        <end position="173"/>
    </location>
</feature>
<dbReference type="EnsemblMetazoa" id="AEPI010564-RA">
    <property type="protein sequence ID" value="AEPI010564-PA"/>
    <property type="gene ID" value="AEPI010564"/>
</dbReference>
<keyword evidence="2" id="KW-0732">Signal</keyword>
<feature type="region of interest" description="Disordered" evidence="1">
    <location>
        <begin position="453"/>
        <end position="473"/>
    </location>
</feature>
<evidence type="ECO:0000256" key="1">
    <source>
        <dbReference type="SAM" id="MobiDB-lite"/>
    </source>
</evidence>
<dbReference type="AlphaFoldDB" id="A0A182PUC8"/>
<dbReference type="Proteomes" id="UP000075885">
    <property type="component" value="Unassembled WGS sequence"/>
</dbReference>
<feature type="region of interest" description="Disordered" evidence="1">
    <location>
        <begin position="145"/>
        <end position="222"/>
    </location>
</feature>
<feature type="compositionally biased region" description="Basic residues" evidence="1">
    <location>
        <begin position="99"/>
        <end position="108"/>
    </location>
</feature>
<reference evidence="4" key="1">
    <citation type="submission" date="2013-03" db="EMBL/GenBank/DDBJ databases">
        <title>The Genome Sequence of Anopheles epiroticus epiroticus2.</title>
        <authorList>
            <consortium name="The Broad Institute Genomics Platform"/>
            <person name="Neafsey D.E."/>
            <person name="Howell P."/>
            <person name="Walker B."/>
            <person name="Young S.K."/>
            <person name="Zeng Q."/>
            <person name="Gargeya S."/>
            <person name="Fitzgerald M."/>
            <person name="Haas B."/>
            <person name="Abouelleil A."/>
            <person name="Allen A.W."/>
            <person name="Alvarado L."/>
            <person name="Arachchi H.M."/>
            <person name="Berlin A.M."/>
            <person name="Chapman S.B."/>
            <person name="Gainer-Dewar J."/>
            <person name="Goldberg J."/>
            <person name="Griggs A."/>
            <person name="Gujja S."/>
            <person name="Hansen M."/>
            <person name="Howarth C."/>
            <person name="Imamovic A."/>
            <person name="Ireland A."/>
            <person name="Larimer J."/>
            <person name="McCowan C."/>
            <person name="Murphy C."/>
            <person name="Pearson M."/>
            <person name="Poon T.W."/>
            <person name="Priest M."/>
            <person name="Roberts A."/>
            <person name="Saif S."/>
            <person name="Shea T."/>
            <person name="Sisk P."/>
            <person name="Sykes S."/>
            <person name="Wortman J."/>
            <person name="Nusbaum C."/>
            <person name="Birren B."/>
        </authorList>
    </citation>
    <scope>NUCLEOTIDE SEQUENCE [LARGE SCALE GENOMIC DNA]</scope>
    <source>
        <strain evidence="4">Epiroticus2</strain>
    </source>
</reference>
<evidence type="ECO:0000256" key="2">
    <source>
        <dbReference type="SAM" id="SignalP"/>
    </source>
</evidence>
<proteinExistence type="predicted"/>